<keyword evidence="2" id="KW-0418">Kinase</keyword>
<evidence type="ECO:0000313" key="4">
    <source>
        <dbReference type="EMBL" id="KRO41394.1"/>
    </source>
</evidence>
<dbReference type="GO" id="GO:0004340">
    <property type="term" value="F:glucokinase activity"/>
    <property type="evidence" value="ECO:0007669"/>
    <property type="project" value="InterPro"/>
</dbReference>
<dbReference type="GO" id="GO:0006096">
    <property type="term" value="P:glycolytic process"/>
    <property type="evidence" value="ECO:0007669"/>
    <property type="project" value="InterPro"/>
</dbReference>
<evidence type="ECO:0000256" key="3">
    <source>
        <dbReference type="RuleBase" id="RU004046"/>
    </source>
</evidence>
<dbReference type="GO" id="GO:0005524">
    <property type="term" value="F:ATP binding"/>
    <property type="evidence" value="ECO:0007669"/>
    <property type="project" value="InterPro"/>
</dbReference>
<dbReference type="SUPFAM" id="SSF53067">
    <property type="entry name" value="Actin-like ATPase domain"/>
    <property type="match status" value="1"/>
</dbReference>
<dbReference type="Pfam" id="PF02685">
    <property type="entry name" value="Glucokinase"/>
    <property type="match status" value="1"/>
</dbReference>
<dbReference type="PANTHER" id="PTHR47690:SF1">
    <property type="entry name" value="GLUCOKINASE"/>
    <property type="match status" value="1"/>
</dbReference>
<dbReference type="Proteomes" id="UP000050874">
    <property type="component" value="Unassembled WGS sequence"/>
</dbReference>
<evidence type="ECO:0008006" key="6">
    <source>
        <dbReference type="Google" id="ProtNLM"/>
    </source>
</evidence>
<name>A0A0R2PWR6_9GAMM</name>
<evidence type="ECO:0000256" key="1">
    <source>
        <dbReference type="ARBA" id="ARBA00022679"/>
    </source>
</evidence>
<dbReference type="GO" id="GO:0005536">
    <property type="term" value="F:D-glucose binding"/>
    <property type="evidence" value="ECO:0007669"/>
    <property type="project" value="InterPro"/>
</dbReference>
<reference evidence="5" key="1">
    <citation type="submission" date="2015-10" db="EMBL/GenBank/DDBJ databases">
        <title>Metagenome-Assembled Genomes uncover a global brackish microbiome.</title>
        <authorList>
            <person name="Hugerth L.W."/>
            <person name="Larsson J."/>
            <person name="Alneberg J."/>
            <person name="Lindh M.V."/>
            <person name="Legrand C."/>
            <person name="Pinhassi J."/>
            <person name="Andersson A."/>
        </authorList>
    </citation>
    <scope>NUCLEOTIDE SEQUENCE [LARGE SCALE GENOMIC DNA]</scope>
</reference>
<dbReference type="PANTHER" id="PTHR47690">
    <property type="entry name" value="GLUCOKINASE"/>
    <property type="match status" value="1"/>
</dbReference>
<comment type="similarity">
    <text evidence="3">Belongs to the bacterial glucokinase family.</text>
</comment>
<proteinExistence type="inferred from homology"/>
<dbReference type="AlphaFoldDB" id="A0A0R2PWR6"/>
<dbReference type="Gene3D" id="3.30.420.40">
    <property type="match status" value="1"/>
</dbReference>
<organism evidence="4 5">
    <name type="scientific">SAR86 cluster bacterium BACL1 MAG-120920-bin57</name>
    <dbReference type="NCBI Taxonomy" id="1655571"/>
    <lineage>
        <taxon>Bacteria</taxon>
        <taxon>Pseudomonadati</taxon>
        <taxon>Pseudomonadota</taxon>
        <taxon>Gammaproteobacteria</taxon>
        <taxon>SAR86 cluster</taxon>
    </lineage>
</organism>
<gene>
    <name evidence="4" type="ORF">ABR63_03875</name>
</gene>
<dbReference type="GO" id="GO:0005829">
    <property type="term" value="C:cytosol"/>
    <property type="evidence" value="ECO:0007669"/>
    <property type="project" value="TreeGrafter"/>
</dbReference>
<dbReference type="InterPro" id="IPR003836">
    <property type="entry name" value="Glucokinase"/>
</dbReference>
<dbReference type="InterPro" id="IPR043129">
    <property type="entry name" value="ATPase_NBD"/>
</dbReference>
<dbReference type="InterPro" id="IPR050201">
    <property type="entry name" value="Bacterial_glucokinase"/>
</dbReference>
<keyword evidence="1" id="KW-0808">Transferase</keyword>
<dbReference type="CDD" id="cd24008">
    <property type="entry name" value="ASKHA_NBD_GLK"/>
    <property type="match status" value="1"/>
</dbReference>
<dbReference type="EMBL" id="LIAV01000003">
    <property type="protein sequence ID" value="KRO41394.1"/>
    <property type="molecule type" value="Genomic_DNA"/>
</dbReference>
<protein>
    <recommendedName>
        <fullName evidence="6">Glucokinase</fullName>
    </recommendedName>
</protein>
<evidence type="ECO:0000313" key="5">
    <source>
        <dbReference type="Proteomes" id="UP000050874"/>
    </source>
</evidence>
<comment type="caution">
    <text evidence="4">The sequence shown here is derived from an EMBL/GenBank/DDBJ whole genome shotgun (WGS) entry which is preliminary data.</text>
</comment>
<dbReference type="Gene3D" id="3.40.367.20">
    <property type="match status" value="1"/>
</dbReference>
<evidence type="ECO:0000256" key="2">
    <source>
        <dbReference type="ARBA" id="ARBA00022777"/>
    </source>
</evidence>
<accession>A0A0R2PWR6</accession>
<sequence length="324" mass="36026">MHYLLFIMVTNPKILPAVAKILLVDIGGTNVRTCSANINSSILINPQKENTSCLKSFDDLIANFLLQDPLIDHIVFSVAGPKMNDTIRMTNRDFTLNAKDILEKFNVSSCHILNDWESIGYSLSLFDEGDMTLIAPGKDFNKTALILGPGTGLGAALVVDNHTVLPTEIGNSTFSIDSMMMKSGLKASKDFHVLEDLISGRGISNIYKEFSGLIKSPEDIVSTYESDTLAQKSIDQFLICLPQVLSELALIYMPGNGIYFAGGLMRSLMQFIDATTFRENFLLNRKPMHSEILENISIFLIEREMTCLHGNLSYFNQMFLKKTS</sequence>